<dbReference type="RefSeq" id="WP_189441426.1">
    <property type="nucleotide sequence ID" value="NZ_BMXT01000002.1"/>
</dbReference>
<dbReference type="EMBL" id="BMXT01000002">
    <property type="protein sequence ID" value="GGY29585.1"/>
    <property type="molecule type" value="Genomic_DNA"/>
</dbReference>
<reference evidence="3" key="1">
    <citation type="journal article" date="2019" name="Int. J. Syst. Evol. Microbiol.">
        <title>The Global Catalogue of Microorganisms (GCM) 10K type strain sequencing project: providing services to taxonomists for standard genome sequencing and annotation.</title>
        <authorList>
            <consortium name="The Broad Institute Genomics Platform"/>
            <consortium name="The Broad Institute Genome Sequencing Center for Infectious Disease"/>
            <person name="Wu L."/>
            <person name="Ma J."/>
        </authorList>
    </citation>
    <scope>NUCLEOTIDE SEQUENCE [LARGE SCALE GENOMIC DNA]</scope>
    <source>
        <strain evidence="3">KCTC 22232</strain>
    </source>
</reference>
<dbReference type="InterPro" id="IPR002591">
    <property type="entry name" value="Phosphodiest/P_Trfase"/>
</dbReference>
<accession>A0ABQ2ZY89</accession>
<evidence type="ECO:0000313" key="2">
    <source>
        <dbReference type="EMBL" id="GGY29585.1"/>
    </source>
</evidence>
<evidence type="ECO:0000256" key="1">
    <source>
        <dbReference type="SAM" id="SignalP"/>
    </source>
</evidence>
<proteinExistence type="predicted"/>
<dbReference type="Proteomes" id="UP000621898">
    <property type="component" value="Unassembled WGS sequence"/>
</dbReference>
<feature type="signal peptide" evidence="1">
    <location>
        <begin position="1"/>
        <end position="28"/>
    </location>
</feature>
<dbReference type="Gene3D" id="3.40.720.10">
    <property type="entry name" value="Alkaline Phosphatase, subunit A"/>
    <property type="match status" value="1"/>
</dbReference>
<feature type="chain" id="PRO_5047284971" evidence="1">
    <location>
        <begin position="29"/>
        <end position="660"/>
    </location>
</feature>
<evidence type="ECO:0000313" key="3">
    <source>
        <dbReference type="Proteomes" id="UP000621898"/>
    </source>
</evidence>
<gene>
    <name evidence="2" type="ORF">GCM10008098_23700</name>
</gene>
<dbReference type="PANTHER" id="PTHR10151:SF120">
    <property type="entry name" value="BIS(5'-ADENOSYL)-TRIPHOSPHATASE"/>
    <property type="match status" value="1"/>
</dbReference>
<comment type="caution">
    <text evidence="2">The sequence shown here is derived from an EMBL/GenBank/DDBJ whole genome shotgun (WGS) entry which is preliminary data.</text>
</comment>
<keyword evidence="3" id="KW-1185">Reference proteome</keyword>
<name>A0ABQ2ZY89_9GAMM</name>
<dbReference type="Pfam" id="PF01663">
    <property type="entry name" value="Phosphodiest"/>
    <property type="match status" value="1"/>
</dbReference>
<dbReference type="PANTHER" id="PTHR10151">
    <property type="entry name" value="ECTONUCLEOTIDE PYROPHOSPHATASE/PHOSPHODIESTERASE"/>
    <property type="match status" value="1"/>
</dbReference>
<protein>
    <submittedName>
        <fullName evidence="2">Nucleotide pyrophosphatase</fullName>
    </submittedName>
</protein>
<organism evidence="2 3">
    <name type="scientific">Rhodanobacter panaciterrae</name>
    <dbReference type="NCBI Taxonomy" id="490572"/>
    <lineage>
        <taxon>Bacteria</taxon>
        <taxon>Pseudomonadati</taxon>
        <taxon>Pseudomonadota</taxon>
        <taxon>Gammaproteobacteria</taxon>
        <taxon>Lysobacterales</taxon>
        <taxon>Rhodanobacteraceae</taxon>
        <taxon>Rhodanobacter</taxon>
    </lineage>
</organism>
<dbReference type="InterPro" id="IPR017850">
    <property type="entry name" value="Alkaline_phosphatase_core_sf"/>
</dbReference>
<keyword evidence="1" id="KW-0732">Signal</keyword>
<dbReference type="SUPFAM" id="SSF53649">
    <property type="entry name" value="Alkaline phosphatase-like"/>
    <property type="match status" value="1"/>
</dbReference>
<sequence>MTIAFRRLPLSPFLLAFALLATLPSVQAASSAAGSKPHRVILFVWDGMRPDAISAEDTPNLLALAQRGSRFEDNHSTYPTFTMANASSFATGAFPGPLGFYGNRFWAPGASGLNAKGVAADFHNPIYTEDYAVLRDLDTHFDHELLELPTLFAAAQKAGLTTAAVGKSGPAFLQDYKQGGVILDENTALPLAFAKELQQAGYALPAHTVNAYSSSQLSLREDNDSPTEQGKLVTLKDGVTSDATAAAETTPAPANAWMMKVYLDVILPQHRPDLSVVWLRNPDTTQHLYGVGSPEFHLALKAQDELLGQLEARLQQLGMAQDTDIIVVSDHGHSNIAGPRDLFPLRQINDGRVTGVDNDWGYSVSGGIRLADQLTRAGFTAFDGFGCMHVPVLSGLRADGSPLQPTRYDDDGHLCGKPGPYTTPSYVVPEQLPKGALVLAPNGGTEYFYQPEHDAALVRRTVRFLQSREYIGAIFVAKRYGNIPGTLPAESVHLENASRGPDIIISYAWDADAVIQGFRGTEYASQANERGEHGSFSPIDVHNTLLAAGPGFQQGFSDPLPSGNVDVAPTIAALLGLPLPKAQGRVLHEALAGTLMRPLTDYHVMPTTLQPKQPATQLDMQRVDGSPLSTTRFDFTVQLKQLSADGKSWIYFDQAGAKRH</sequence>